<evidence type="ECO:0000256" key="3">
    <source>
        <dbReference type="ARBA" id="ARBA00022692"/>
    </source>
</evidence>
<evidence type="ECO:0000313" key="9">
    <source>
        <dbReference type="Proteomes" id="UP000598120"/>
    </source>
</evidence>
<keyword evidence="4 6" id="KW-1133">Transmembrane helix</keyword>
<name>A0A8J2TN52_9FLAO</name>
<dbReference type="RefSeq" id="WP_188605536.1">
    <property type="nucleotide sequence ID" value="NZ_BMIC01000001.1"/>
</dbReference>
<accession>A0A8J2TN52</accession>
<proteinExistence type="predicted"/>
<evidence type="ECO:0000256" key="4">
    <source>
        <dbReference type="ARBA" id="ARBA00022989"/>
    </source>
</evidence>
<evidence type="ECO:0000256" key="5">
    <source>
        <dbReference type="ARBA" id="ARBA00023136"/>
    </source>
</evidence>
<comment type="caution">
    <text evidence="8">The sequence shown here is derived from an EMBL/GenBank/DDBJ whole genome shotgun (WGS) entry which is preliminary data.</text>
</comment>
<dbReference type="EMBL" id="BMIC01000001">
    <property type="protein sequence ID" value="GFZ83746.1"/>
    <property type="molecule type" value="Genomic_DNA"/>
</dbReference>
<feature type="transmembrane region" description="Helical" evidence="6">
    <location>
        <begin position="30"/>
        <end position="49"/>
    </location>
</feature>
<sequence length="353" mass="40826">MSKELPQNNNSEEIDLGLLFNAIGKLFNRFINFIGGIFKGILTFIVFLLRAIIKNFKIIAIVMILAAGAGLALEKTQPEVYTSQMLVRPYFDSKYQLVTNVNYYNALIREKDFNQLKELFSIQLEEAKEIIEFEINPGPETENDRIIQYDEFMSSIDSIRAQEVDYDEFIENRSIYSGDVFEINVKSTQKDIFRSLEGGLNGTFTNTYSKKRMQKRDSLIAIDKQRILNSLKEVDSLKKVYINVLEEESKSEPGSRITVPTKDGLLIQERTNTREFELLDKQILLRKELSALEAQKVEQDEFFDTVSSFQDVGAKYTSIWEKYSIIFPILSFLLLCLIFMVINTIKFVNNYEA</sequence>
<evidence type="ECO:0000256" key="6">
    <source>
        <dbReference type="SAM" id="Phobius"/>
    </source>
</evidence>
<gene>
    <name evidence="8" type="ORF">GCM10011531_13390</name>
</gene>
<dbReference type="AlphaFoldDB" id="A0A8J2TN52"/>
<evidence type="ECO:0000259" key="7">
    <source>
        <dbReference type="Pfam" id="PF02706"/>
    </source>
</evidence>
<reference evidence="8 9" key="1">
    <citation type="journal article" date="2014" name="Int. J. Syst. Evol. Microbiol.">
        <title>Complete genome sequence of Corynebacterium casei LMG S-19264T (=DSM 44701T), isolated from a smear-ripened cheese.</title>
        <authorList>
            <consortium name="US DOE Joint Genome Institute (JGI-PGF)"/>
            <person name="Walter F."/>
            <person name="Albersmeier A."/>
            <person name="Kalinowski J."/>
            <person name="Ruckert C."/>
        </authorList>
    </citation>
    <scope>NUCLEOTIDE SEQUENCE [LARGE SCALE GENOMIC DNA]</scope>
    <source>
        <strain evidence="8 9">CGMCC 1.15295</strain>
    </source>
</reference>
<feature type="transmembrane region" description="Helical" evidence="6">
    <location>
        <begin position="325"/>
        <end position="345"/>
    </location>
</feature>
<feature type="transmembrane region" description="Helical" evidence="6">
    <location>
        <begin position="56"/>
        <end position="73"/>
    </location>
</feature>
<keyword evidence="5 6" id="KW-0472">Membrane</keyword>
<evidence type="ECO:0000313" key="8">
    <source>
        <dbReference type="EMBL" id="GFZ83746.1"/>
    </source>
</evidence>
<organism evidence="8 9">
    <name type="scientific">Aquaticitalea lipolytica</name>
    <dbReference type="NCBI Taxonomy" id="1247562"/>
    <lineage>
        <taxon>Bacteria</taxon>
        <taxon>Pseudomonadati</taxon>
        <taxon>Bacteroidota</taxon>
        <taxon>Flavobacteriia</taxon>
        <taxon>Flavobacteriales</taxon>
        <taxon>Flavobacteriaceae</taxon>
        <taxon>Aquaticitalea</taxon>
    </lineage>
</organism>
<dbReference type="GO" id="GO:0005886">
    <property type="term" value="C:plasma membrane"/>
    <property type="evidence" value="ECO:0007669"/>
    <property type="project" value="UniProtKB-SubCell"/>
</dbReference>
<keyword evidence="3 6" id="KW-0812">Transmembrane</keyword>
<evidence type="ECO:0000256" key="1">
    <source>
        <dbReference type="ARBA" id="ARBA00004651"/>
    </source>
</evidence>
<keyword evidence="9" id="KW-1185">Reference proteome</keyword>
<dbReference type="Pfam" id="PF02706">
    <property type="entry name" value="Wzz"/>
    <property type="match status" value="1"/>
</dbReference>
<keyword evidence="2" id="KW-1003">Cell membrane</keyword>
<dbReference type="Proteomes" id="UP000598120">
    <property type="component" value="Unassembled WGS sequence"/>
</dbReference>
<dbReference type="InterPro" id="IPR003856">
    <property type="entry name" value="LPS_length_determ_N"/>
</dbReference>
<comment type="subcellular location">
    <subcellularLocation>
        <location evidence="1">Cell membrane</location>
        <topology evidence="1">Multi-pass membrane protein</topology>
    </subcellularLocation>
</comment>
<protein>
    <recommendedName>
        <fullName evidence="7">Polysaccharide chain length determinant N-terminal domain-containing protein</fullName>
    </recommendedName>
</protein>
<evidence type="ECO:0000256" key="2">
    <source>
        <dbReference type="ARBA" id="ARBA00022475"/>
    </source>
</evidence>
<feature type="domain" description="Polysaccharide chain length determinant N-terminal" evidence="7">
    <location>
        <begin position="46"/>
        <end position="94"/>
    </location>
</feature>